<comment type="similarity">
    <text evidence="5">Belongs to the SAT4 family.</text>
</comment>
<dbReference type="PANTHER" id="PTHR33048:SF155">
    <property type="entry name" value="INTEGRAL MEMBRANE PROTEIN"/>
    <property type="match status" value="1"/>
</dbReference>
<feature type="transmembrane region" description="Helical" evidence="6">
    <location>
        <begin position="159"/>
        <end position="179"/>
    </location>
</feature>
<keyword evidence="3 6" id="KW-1133">Transmembrane helix</keyword>
<feature type="transmembrane region" description="Helical" evidence="6">
    <location>
        <begin position="37"/>
        <end position="56"/>
    </location>
</feature>
<proteinExistence type="inferred from homology"/>
<dbReference type="InterPro" id="IPR052337">
    <property type="entry name" value="SAT4-like"/>
</dbReference>
<name>A0ABR1WPT4_9PEZI</name>
<dbReference type="EMBL" id="JAQQWN010000005">
    <property type="protein sequence ID" value="KAK8085555.1"/>
    <property type="molecule type" value="Genomic_DNA"/>
</dbReference>
<keyword evidence="2 6" id="KW-0812">Transmembrane</keyword>
<evidence type="ECO:0000256" key="2">
    <source>
        <dbReference type="ARBA" id="ARBA00022692"/>
    </source>
</evidence>
<feature type="transmembrane region" description="Helical" evidence="6">
    <location>
        <begin position="277"/>
        <end position="299"/>
    </location>
</feature>
<dbReference type="Pfam" id="PF20684">
    <property type="entry name" value="Fung_rhodopsin"/>
    <property type="match status" value="1"/>
</dbReference>
<dbReference type="RefSeq" id="XP_066670064.1">
    <property type="nucleotide sequence ID" value="XM_066811141.1"/>
</dbReference>
<evidence type="ECO:0000256" key="3">
    <source>
        <dbReference type="ARBA" id="ARBA00022989"/>
    </source>
</evidence>
<organism evidence="8 9">
    <name type="scientific">Apiospora hydei</name>
    <dbReference type="NCBI Taxonomy" id="1337664"/>
    <lineage>
        <taxon>Eukaryota</taxon>
        <taxon>Fungi</taxon>
        <taxon>Dikarya</taxon>
        <taxon>Ascomycota</taxon>
        <taxon>Pezizomycotina</taxon>
        <taxon>Sordariomycetes</taxon>
        <taxon>Xylariomycetidae</taxon>
        <taxon>Amphisphaeriales</taxon>
        <taxon>Apiosporaceae</taxon>
        <taxon>Apiospora</taxon>
    </lineage>
</organism>
<feature type="transmembrane region" description="Helical" evidence="6">
    <location>
        <begin position="208"/>
        <end position="230"/>
    </location>
</feature>
<evidence type="ECO:0000256" key="6">
    <source>
        <dbReference type="SAM" id="Phobius"/>
    </source>
</evidence>
<comment type="caution">
    <text evidence="8">The sequence shown here is derived from an EMBL/GenBank/DDBJ whole genome shotgun (WGS) entry which is preliminary data.</text>
</comment>
<protein>
    <recommendedName>
        <fullName evidence="7">Rhodopsin domain-containing protein</fullName>
    </recommendedName>
</protein>
<evidence type="ECO:0000256" key="5">
    <source>
        <dbReference type="ARBA" id="ARBA00038359"/>
    </source>
</evidence>
<evidence type="ECO:0000256" key="4">
    <source>
        <dbReference type="ARBA" id="ARBA00023136"/>
    </source>
</evidence>
<reference evidence="8 9" key="1">
    <citation type="submission" date="2023-01" db="EMBL/GenBank/DDBJ databases">
        <title>Analysis of 21 Apiospora genomes using comparative genomics revels a genus with tremendous synthesis potential of carbohydrate active enzymes and secondary metabolites.</title>
        <authorList>
            <person name="Sorensen T."/>
        </authorList>
    </citation>
    <scope>NUCLEOTIDE SEQUENCE [LARGE SCALE GENOMIC DNA]</scope>
    <source>
        <strain evidence="8 9">CBS 114990</strain>
    </source>
</reference>
<evidence type="ECO:0000313" key="8">
    <source>
        <dbReference type="EMBL" id="KAK8085555.1"/>
    </source>
</evidence>
<keyword evidence="4 6" id="KW-0472">Membrane</keyword>
<dbReference type="PANTHER" id="PTHR33048">
    <property type="entry name" value="PTH11-LIKE INTEGRAL MEMBRANE PROTEIN (AFU_ORTHOLOGUE AFUA_5G11245)"/>
    <property type="match status" value="1"/>
</dbReference>
<feature type="domain" description="Rhodopsin" evidence="7">
    <location>
        <begin position="53"/>
        <end position="304"/>
    </location>
</feature>
<dbReference type="GeneID" id="92044201"/>
<dbReference type="InterPro" id="IPR049326">
    <property type="entry name" value="Rhodopsin_dom_fungi"/>
</dbReference>
<feature type="transmembrane region" description="Helical" evidence="6">
    <location>
        <begin position="129"/>
        <end position="147"/>
    </location>
</feature>
<feature type="transmembrane region" description="Helical" evidence="6">
    <location>
        <begin position="68"/>
        <end position="87"/>
    </location>
</feature>
<feature type="transmembrane region" description="Helical" evidence="6">
    <location>
        <begin position="242"/>
        <end position="265"/>
    </location>
</feature>
<dbReference type="Proteomes" id="UP001433268">
    <property type="component" value="Unassembled WGS sequence"/>
</dbReference>
<gene>
    <name evidence="8" type="ORF">PG997_006826</name>
</gene>
<evidence type="ECO:0000259" key="7">
    <source>
        <dbReference type="Pfam" id="PF20684"/>
    </source>
</evidence>
<evidence type="ECO:0000313" key="9">
    <source>
        <dbReference type="Proteomes" id="UP001433268"/>
    </source>
</evidence>
<evidence type="ECO:0000256" key="1">
    <source>
        <dbReference type="ARBA" id="ARBA00004141"/>
    </source>
</evidence>
<comment type="subcellular location">
    <subcellularLocation>
        <location evidence="1">Membrane</location>
        <topology evidence="1">Multi-pass membrane protein</topology>
    </subcellularLocation>
</comment>
<keyword evidence="9" id="KW-1185">Reference proteome</keyword>
<sequence length="459" mass="50292">MSGQPVVGGSPLPPAPPPLPFKTDVDFNESRQLEINLVAWICTGVAIAVVFFKLFVRARVTKIVGWDDFFIFLSLALSIIASAFVSYSVHLGFGRHTIAVAMEPDGPERLVNTAMWQQLGYRDTRGYPAFNIGAFSFPNISIAILVVRLLDPWTARARALYAMVIVQVIIALISVIIVFKQCQPTAKVWNKQLPGTCWSPDVLNNFSYFLSAYTTLTDIVLAVVPISSFWSLQMRPNTKVGVCIMMGLTLLSAVVTVVKATYLSLFNDQTDPLFDVAPLVIWGLIEQNVVIVAACIPTLRPFFHKVWKGEKSSGAHSGGHSSGVSGSKLSGSTFFSSSRNNKHHRKLDDSVLDFDPRDLEAQEGHDHDLVVLEQIGGGRKGGDSADMLRVGTAVATEPADDAAADYDDESNSSQKGIWRTLHVNMEWDAESQKGEARAALPLCARYSRQQQLRLHVGAD</sequence>
<accession>A0ABR1WPT4</accession>